<keyword evidence="5" id="KW-0808">Transferase</keyword>
<feature type="transmembrane region" description="Helical" evidence="11">
    <location>
        <begin position="300"/>
        <end position="317"/>
    </location>
</feature>
<feature type="transmembrane region" description="Helical" evidence="11">
    <location>
        <begin position="126"/>
        <end position="146"/>
    </location>
</feature>
<accession>T1F256</accession>
<feature type="transmembrane region" description="Helical" evidence="11">
    <location>
        <begin position="65"/>
        <end position="83"/>
    </location>
</feature>
<evidence type="ECO:0000313" key="13">
    <source>
        <dbReference type="EnsemblMetazoa" id="HelroP169602"/>
    </source>
</evidence>
<keyword evidence="7 11" id="KW-0256">Endoplasmic reticulum</keyword>
<dbReference type="InParanoid" id="T1F256"/>
<keyword evidence="4 11" id="KW-0328">Glycosyltransferase</keyword>
<gene>
    <name evidence="13" type="primary">20202906</name>
    <name evidence="12" type="ORF">HELRODRAFT_169602</name>
</gene>
<dbReference type="GO" id="GO:0005789">
    <property type="term" value="C:endoplasmic reticulum membrane"/>
    <property type="evidence" value="ECO:0000318"/>
    <property type="project" value="GO_Central"/>
</dbReference>
<comment type="pathway">
    <text evidence="2">Glycolipid biosynthesis; glycosylphosphatidylinositol-anchor biosynthesis.</text>
</comment>
<dbReference type="AlphaFoldDB" id="T1F256"/>
<evidence type="ECO:0000256" key="6">
    <source>
        <dbReference type="ARBA" id="ARBA00022692"/>
    </source>
</evidence>
<evidence type="ECO:0000256" key="4">
    <source>
        <dbReference type="ARBA" id="ARBA00022676"/>
    </source>
</evidence>
<keyword evidence="9 11" id="KW-0472">Membrane</keyword>
<reference evidence="13" key="3">
    <citation type="submission" date="2015-06" db="UniProtKB">
        <authorList>
            <consortium name="EnsemblMetazoa"/>
        </authorList>
    </citation>
    <scope>IDENTIFICATION</scope>
</reference>
<dbReference type="KEGG" id="hro:HELRODRAFT_169602"/>
<evidence type="ECO:0000256" key="5">
    <source>
        <dbReference type="ARBA" id="ARBA00022679"/>
    </source>
</evidence>
<dbReference type="EMBL" id="KB096134">
    <property type="protein sequence ID" value="ESO07899.1"/>
    <property type="molecule type" value="Genomic_DNA"/>
</dbReference>
<dbReference type="STRING" id="6412.T1F256"/>
<protein>
    <recommendedName>
        <fullName evidence="11">Mannosyltransferase</fullName>
        <ecNumber evidence="11">2.4.1.-</ecNumber>
    </recommendedName>
</protein>
<keyword evidence="14" id="KW-1185">Reference proteome</keyword>
<feature type="transmembrane region" description="Helical" evidence="11">
    <location>
        <begin position="220"/>
        <end position="242"/>
    </location>
</feature>
<feature type="transmembrane region" description="Helical" evidence="11">
    <location>
        <begin position="337"/>
        <end position="356"/>
    </location>
</feature>
<dbReference type="Proteomes" id="UP000015101">
    <property type="component" value="Unassembled WGS sequence"/>
</dbReference>
<dbReference type="RefSeq" id="XP_009013688.1">
    <property type="nucleotide sequence ID" value="XM_009015440.1"/>
</dbReference>
<dbReference type="OrthoDB" id="10066429at2759"/>
<evidence type="ECO:0000256" key="3">
    <source>
        <dbReference type="ARBA" id="ARBA00022502"/>
    </source>
</evidence>
<reference evidence="14" key="1">
    <citation type="submission" date="2012-12" db="EMBL/GenBank/DDBJ databases">
        <authorList>
            <person name="Hellsten U."/>
            <person name="Grimwood J."/>
            <person name="Chapman J.A."/>
            <person name="Shapiro H."/>
            <person name="Aerts A."/>
            <person name="Otillar R.P."/>
            <person name="Terry A.Y."/>
            <person name="Boore J.L."/>
            <person name="Simakov O."/>
            <person name="Marletaz F."/>
            <person name="Cho S.-J."/>
            <person name="Edsinger-Gonzales E."/>
            <person name="Havlak P."/>
            <person name="Kuo D.-H."/>
            <person name="Larsson T."/>
            <person name="Lv J."/>
            <person name="Arendt D."/>
            <person name="Savage R."/>
            <person name="Osoegawa K."/>
            <person name="de Jong P."/>
            <person name="Lindberg D.R."/>
            <person name="Seaver E.C."/>
            <person name="Weisblat D.A."/>
            <person name="Putnam N.H."/>
            <person name="Grigoriev I.V."/>
            <person name="Rokhsar D.S."/>
        </authorList>
    </citation>
    <scope>NUCLEOTIDE SEQUENCE</scope>
</reference>
<evidence type="ECO:0000256" key="10">
    <source>
        <dbReference type="ARBA" id="ARBA00038466"/>
    </source>
</evidence>
<evidence type="ECO:0000313" key="12">
    <source>
        <dbReference type="EMBL" id="ESO07899.1"/>
    </source>
</evidence>
<dbReference type="HOGENOM" id="CLU_022957_1_1_1"/>
<evidence type="ECO:0000313" key="14">
    <source>
        <dbReference type="Proteomes" id="UP000015101"/>
    </source>
</evidence>
<dbReference type="EC" id="2.4.1.-" evidence="11"/>
<evidence type="ECO:0000256" key="11">
    <source>
        <dbReference type="RuleBase" id="RU363075"/>
    </source>
</evidence>
<dbReference type="CTD" id="20202906"/>
<organism evidence="13 14">
    <name type="scientific">Helobdella robusta</name>
    <name type="common">Californian leech</name>
    <dbReference type="NCBI Taxonomy" id="6412"/>
    <lineage>
        <taxon>Eukaryota</taxon>
        <taxon>Metazoa</taxon>
        <taxon>Spiralia</taxon>
        <taxon>Lophotrochozoa</taxon>
        <taxon>Annelida</taxon>
        <taxon>Clitellata</taxon>
        <taxon>Hirudinea</taxon>
        <taxon>Rhynchobdellida</taxon>
        <taxon>Glossiphoniidae</taxon>
        <taxon>Helobdella</taxon>
    </lineage>
</organism>
<feature type="transmembrane region" description="Helical" evidence="11">
    <location>
        <begin position="386"/>
        <end position="404"/>
    </location>
</feature>
<dbReference type="EMBL" id="AMQM01003319">
    <property type="status" value="NOT_ANNOTATED_CDS"/>
    <property type="molecule type" value="Genomic_DNA"/>
</dbReference>
<dbReference type="GO" id="GO:0000026">
    <property type="term" value="F:alpha-1,2-mannosyltransferase activity"/>
    <property type="evidence" value="ECO:0000318"/>
    <property type="project" value="GO_Central"/>
</dbReference>
<comment type="subcellular location">
    <subcellularLocation>
        <location evidence="1 11">Endoplasmic reticulum membrane</location>
        <topology evidence="1 11">Multi-pass membrane protein</topology>
    </subcellularLocation>
</comment>
<dbReference type="InterPro" id="IPR005599">
    <property type="entry name" value="GPI_mannosylTrfase"/>
</dbReference>
<proteinExistence type="inferred from homology"/>
<name>T1F256_HELRO</name>
<dbReference type="FunCoup" id="T1F256">
    <property type="interactions" value="125"/>
</dbReference>
<feature type="transmembrane region" description="Helical" evidence="11">
    <location>
        <begin position="262"/>
        <end position="279"/>
    </location>
</feature>
<keyword evidence="6 11" id="KW-0812">Transmembrane</keyword>
<dbReference type="eggNOG" id="KOG4123">
    <property type="taxonomic scope" value="Eukaryota"/>
</dbReference>
<evidence type="ECO:0000256" key="1">
    <source>
        <dbReference type="ARBA" id="ARBA00004477"/>
    </source>
</evidence>
<feature type="transmembrane region" description="Helical" evidence="11">
    <location>
        <begin position="363"/>
        <end position="380"/>
    </location>
</feature>
<sequence>MFENDYWSVLYVLRLILASLPLNGYIHPDEFFQSAELVAGEEFNIQALKTWEFTSKSPIRSRTSMLIMAYLPLSLLKFIHQYMPYFSLVNPTNLLRAYRIWIAVLSCSVDYNVRKILKELNVFPQMYINFCVNVLASSFIMVIFATRTFSNSLELFLFAFLFRISVVNTSNKTIYNAICTSLILTVGVFNRPTFLVFAFIPFIGFLIRNSNLKFLQFLKTIIFTAIFSFLFFVCHVLIDSLYYKTLISASPRGMFNTLTDKGVYYFIKSNLTVTVLNFIKYNTDSDNLATHGIHSRFTHLVVNFPLLFTGLTYFSVYDSFLRTKKSTTVFWWESRKFEFHIAFFSWLVPLFLLSLFPHQEPRFLLPLIVPLVILYASQFYHVKTMFFFMWVLPNLLLILFYGFVHQAGVVQSILSSQRDVVHPSLNSGKTVITVFWHSYMPPRHLFFGPIDECQQFKSNSVKVSVRCPTNFTKLKVFDMKSATEDDLLKRLGKFLNIKKKFEMENSLIENADYFTYNRTVLLYVPGSAMYGSNCTLGHYRFELISSHWPHFSGEKPPTIFALQAINCMDGDQNSRDCPYLPNIFYELYVSSSYNVYNVSLI</sequence>
<feature type="transmembrane region" description="Helical" evidence="11">
    <location>
        <begin position="6"/>
        <end position="26"/>
    </location>
</feature>
<dbReference type="PANTHER" id="PTHR22760">
    <property type="entry name" value="GLYCOSYLTRANSFERASE"/>
    <property type="match status" value="1"/>
</dbReference>
<keyword evidence="8 11" id="KW-1133">Transmembrane helix</keyword>
<dbReference type="OMA" id="FEHITEN"/>
<feature type="transmembrane region" description="Helical" evidence="11">
    <location>
        <begin position="182"/>
        <end position="208"/>
    </location>
</feature>
<evidence type="ECO:0000256" key="7">
    <source>
        <dbReference type="ARBA" id="ARBA00022824"/>
    </source>
</evidence>
<comment type="similarity">
    <text evidence="10">Belongs to the glycosyltransferase 22 family. PIGZ subfamily.</text>
</comment>
<dbReference type="GeneID" id="20202906"/>
<evidence type="ECO:0000256" key="9">
    <source>
        <dbReference type="ARBA" id="ARBA00023136"/>
    </source>
</evidence>
<dbReference type="PANTHER" id="PTHR22760:SF3">
    <property type="entry name" value="GPI MANNOSYLTRANSFERASE 4"/>
    <property type="match status" value="1"/>
</dbReference>
<dbReference type="EnsemblMetazoa" id="HelroT169602">
    <property type="protein sequence ID" value="HelroP169602"/>
    <property type="gene ID" value="HelroG169602"/>
</dbReference>
<reference evidence="12 14" key="2">
    <citation type="journal article" date="2013" name="Nature">
        <title>Insights into bilaterian evolution from three spiralian genomes.</title>
        <authorList>
            <person name="Simakov O."/>
            <person name="Marletaz F."/>
            <person name="Cho S.J."/>
            <person name="Edsinger-Gonzales E."/>
            <person name="Havlak P."/>
            <person name="Hellsten U."/>
            <person name="Kuo D.H."/>
            <person name="Larsson T."/>
            <person name="Lv J."/>
            <person name="Arendt D."/>
            <person name="Savage R."/>
            <person name="Osoegawa K."/>
            <person name="de Jong P."/>
            <person name="Grimwood J."/>
            <person name="Chapman J.A."/>
            <person name="Shapiro H."/>
            <person name="Aerts A."/>
            <person name="Otillar R.P."/>
            <person name="Terry A.Y."/>
            <person name="Boore J.L."/>
            <person name="Grigoriev I.V."/>
            <person name="Lindberg D.R."/>
            <person name="Seaver E.C."/>
            <person name="Weisblat D.A."/>
            <person name="Putnam N.H."/>
            <person name="Rokhsar D.S."/>
        </authorList>
    </citation>
    <scope>NUCLEOTIDE SEQUENCE</scope>
</reference>
<dbReference type="Pfam" id="PF03901">
    <property type="entry name" value="Glyco_transf_22"/>
    <property type="match status" value="1"/>
</dbReference>
<keyword evidence="3" id="KW-0337">GPI-anchor biosynthesis</keyword>
<evidence type="ECO:0000256" key="2">
    <source>
        <dbReference type="ARBA" id="ARBA00004687"/>
    </source>
</evidence>
<dbReference type="GO" id="GO:0006506">
    <property type="term" value="P:GPI anchor biosynthetic process"/>
    <property type="evidence" value="ECO:0000318"/>
    <property type="project" value="GO_Central"/>
</dbReference>
<evidence type="ECO:0000256" key="8">
    <source>
        <dbReference type="ARBA" id="ARBA00022989"/>
    </source>
</evidence>